<proteinExistence type="predicted"/>
<organism evidence="1 2">
    <name type="scientific">Spiromyces aspiralis</name>
    <dbReference type="NCBI Taxonomy" id="68401"/>
    <lineage>
        <taxon>Eukaryota</taxon>
        <taxon>Fungi</taxon>
        <taxon>Fungi incertae sedis</taxon>
        <taxon>Zoopagomycota</taxon>
        <taxon>Kickxellomycotina</taxon>
        <taxon>Kickxellomycetes</taxon>
        <taxon>Kickxellales</taxon>
        <taxon>Kickxellaceae</taxon>
        <taxon>Spiromyces</taxon>
    </lineage>
</organism>
<accession>A0ACC1HRY5</accession>
<dbReference type="EMBL" id="JAMZIH010000862">
    <property type="protein sequence ID" value="KAJ1678780.1"/>
    <property type="molecule type" value="Genomic_DNA"/>
</dbReference>
<comment type="caution">
    <text evidence="1">The sequence shown here is derived from an EMBL/GenBank/DDBJ whole genome shotgun (WGS) entry which is preliminary data.</text>
</comment>
<feature type="non-terminal residue" evidence="1">
    <location>
        <position position="577"/>
    </location>
</feature>
<protein>
    <submittedName>
        <fullName evidence="1">Uncharacterized protein</fullName>
    </submittedName>
</protein>
<keyword evidence="2" id="KW-1185">Reference proteome</keyword>
<sequence length="577" mass="65871">MLLPIVLCAVLCAAVAAWLLYKYAEKNHCHWYVWCAALLSWYLPMASVFLMPFDLSSSLYRNCKQEPCDEPTGYLDKNQTLFLWRTLYWVMFLLTWVILPTMISYVDSGAFTVRSRLRESVVRTIRYHGIMIAVVMAVVFYLAFVKKMYGQALTAFLMSAANFWGLLLVVVFMGCGLVAIPRQLWHLSDINYKLRSLSTELNRLRNKLEDAQFELEDALKTARSVASRVADNDALRPYAQIILREFPPSRVNLNLGMSTFDADSPADVSEHHLIKLHNRVKGAVRDERKYRWKVRKTLEAAIFYQDLVDSRKSPDKLLESSLHPYSSWNTPRRRLGWWWYIRMRPAIYKSLALCAAAASVVILWSELVFTVSTVRLSLVHGILFLPRFSNFTVEILTFFLLAYMSVCAYSSVMKMKLFRLYSLVWDHHTNERSLLFGGAYLCRLMIPLCYNFVKMADTDDDSPTVFVEFMFKTEAIAVVGSSAYSWMPALILLPATLTLLKAHTRIMNWLVTDLDGDSADDDSPAAGGSGGRSSINNTNVNDLEEGGNRDLVSAARRLAKSKGKMWTRHLGQIGLYL</sequence>
<gene>
    <name evidence="1" type="ORF">EV182_003372</name>
</gene>
<evidence type="ECO:0000313" key="2">
    <source>
        <dbReference type="Proteomes" id="UP001145114"/>
    </source>
</evidence>
<dbReference type="Proteomes" id="UP001145114">
    <property type="component" value="Unassembled WGS sequence"/>
</dbReference>
<reference evidence="1" key="1">
    <citation type="submission" date="2022-06" db="EMBL/GenBank/DDBJ databases">
        <title>Phylogenomic reconstructions and comparative analyses of Kickxellomycotina fungi.</title>
        <authorList>
            <person name="Reynolds N.K."/>
            <person name="Stajich J.E."/>
            <person name="Barry K."/>
            <person name="Grigoriev I.V."/>
            <person name="Crous P."/>
            <person name="Smith M.E."/>
        </authorList>
    </citation>
    <scope>NUCLEOTIDE SEQUENCE</scope>
    <source>
        <strain evidence="1">RSA 2271</strain>
    </source>
</reference>
<evidence type="ECO:0000313" key="1">
    <source>
        <dbReference type="EMBL" id="KAJ1678780.1"/>
    </source>
</evidence>
<name>A0ACC1HRY5_9FUNG</name>